<dbReference type="AlphaFoldDB" id="A0A1S3RUK7"/>
<dbReference type="Proteomes" id="UP001652741">
    <property type="component" value="Chromosome ssa05"/>
</dbReference>
<dbReference type="KEGG" id="sasa:106605142"/>
<dbReference type="Gene3D" id="2.60.40.10">
    <property type="entry name" value="Immunoglobulins"/>
    <property type="match status" value="1"/>
</dbReference>
<reference evidence="2" key="1">
    <citation type="submission" date="2025-08" db="UniProtKB">
        <authorList>
            <consortium name="RefSeq"/>
        </authorList>
    </citation>
    <scope>IDENTIFICATION</scope>
</reference>
<dbReference type="OrthoDB" id="6612025at2759"/>
<accession>A0A1S3RUK7</accession>
<gene>
    <name evidence="2" type="primary">LOC106605142</name>
</gene>
<protein>
    <submittedName>
        <fullName evidence="2">Myomesin-3-like</fullName>
    </submittedName>
</protein>
<evidence type="ECO:0000313" key="2">
    <source>
        <dbReference type="RefSeq" id="XP_014055968.1"/>
    </source>
</evidence>
<dbReference type="InterPro" id="IPR013783">
    <property type="entry name" value="Ig-like_fold"/>
</dbReference>
<dbReference type="GeneID" id="106605142"/>
<evidence type="ECO:0000313" key="1">
    <source>
        <dbReference type="Proteomes" id="UP001652741"/>
    </source>
</evidence>
<keyword evidence="1" id="KW-1185">Reference proteome</keyword>
<name>A0A1S3RUK7_SALSA</name>
<proteinExistence type="predicted"/>
<organism evidence="1 2">
    <name type="scientific">Salmo salar</name>
    <name type="common">Atlantic salmon</name>
    <dbReference type="NCBI Taxonomy" id="8030"/>
    <lineage>
        <taxon>Eukaryota</taxon>
        <taxon>Metazoa</taxon>
        <taxon>Chordata</taxon>
        <taxon>Craniata</taxon>
        <taxon>Vertebrata</taxon>
        <taxon>Euteleostomi</taxon>
        <taxon>Actinopterygii</taxon>
        <taxon>Neopterygii</taxon>
        <taxon>Teleostei</taxon>
        <taxon>Protacanthopterygii</taxon>
        <taxon>Salmoniformes</taxon>
        <taxon>Salmonidae</taxon>
        <taxon>Salmoninae</taxon>
        <taxon>Salmo</taxon>
    </lineage>
</organism>
<sequence length="141" mass="15639">MRLWMQTESPSNAAELRLVLNDREISSTAAHKINFDKGSGLLEILFDQLSKEDEGSHTAQLCNGCAKNQFTLVLVDESESIWSPQLTAGMFILPNRAELNQAVMSWPVFASSVVAGSAELAQFASDRHNRVKRAAYYCCEL</sequence>
<dbReference type="RefSeq" id="XP_014055968.1">
    <property type="nucleotide sequence ID" value="XM_014200493.2"/>
</dbReference>